<dbReference type="SUPFAM" id="SSF54909">
    <property type="entry name" value="Dimeric alpha+beta barrel"/>
    <property type="match status" value="1"/>
</dbReference>
<sequence length="225" mass="24161">MTLAVASSSASAVLRQRVAVAGRRFSTAPVARLAAAAGPSEVAGPWADRLTEPRLNRYLVVAEDHADAGANARRFEVRERHLEQARNGKRVGRIELGGALLRRDFNQIDQEVGPGPHMGGSVLVVLGESIEDVRARVMQDEYVQGNVWNVDALKIYPFLQAPLVNANAAETGADQTADNEARAGSDRSNATLGQLRQDVAAGKGHKMITLGALRRMHQNSAPVTK</sequence>
<evidence type="ECO:0000313" key="3">
    <source>
        <dbReference type="Proteomes" id="UP000325008"/>
    </source>
</evidence>
<dbReference type="InterPro" id="IPR011008">
    <property type="entry name" value="Dimeric_a/b-barrel"/>
</dbReference>
<proteinExistence type="predicted"/>
<accession>A0A5C3FFU3</accession>
<dbReference type="RefSeq" id="XP_014659947.1">
    <property type="nucleotide sequence ID" value="XM_014804461.1"/>
</dbReference>
<evidence type="ECO:0008006" key="4">
    <source>
        <dbReference type="Google" id="ProtNLM"/>
    </source>
</evidence>
<evidence type="ECO:0000313" key="2">
    <source>
        <dbReference type="EMBL" id="SPO43208.1"/>
    </source>
</evidence>
<dbReference type="AlphaFoldDB" id="A0A5C3FFU3"/>
<dbReference type="InterPro" id="IPR051807">
    <property type="entry name" value="Sec-metab_biosynth-assoc"/>
</dbReference>
<name>A0A5C3FFU3_PSEA2</name>
<dbReference type="Proteomes" id="UP000325008">
    <property type="component" value="Unassembled WGS sequence"/>
</dbReference>
<dbReference type="Gene3D" id="3.30.70.1060">
    <property type="entry name" value="Dimeric alpha+beta barrel"/>
    <property type="match status" value="1"/>
</dbReference>
<keyword evidence="3" id="KW-1185">Reference proteome</keyword>
<gene>
    <name evidence="2" type="ORF">PSANT_00892</name>
</gene>
<organism evidence="2 3">
    <name type="scientific">Pseudozyma antarctica</name>
    <name type="common">Yeast</name>
    <name type="synonym">Candida antarctica</name>
    <dbReference type="NCBI Taxonomy" id="84753"/>
    <lineage>
        <taxon>Eukaryota</taxon>
        <taxon>Fungi</taxon>
        <taxon>Dikarya</taxon>
        <taxon>Basidiomycota</taxon>
        <taxon>Ustilaginomycotina</taxon>
        <taxon>Ustilaginomycetes</taxon>
        <taxon>Ustilaginales</taxon>
        <taxon>Ustilaginaceae</taxon>
        <taxon>Moesziomyces</taxon>
    </lineage>
</organism>
<feature type="region of interest" description="Disordered" evidence="1">
    <location>
        <begin position="171"/>
        <end position="190"/>
    </location>
</feature>
<dbReference type="EMBL" id="OOIQ01000001">
    <property type="protein sequence ID" value="SPO43208.1"/>
    <property type="molecule type" value="Genomic_DNA"/>
</dbReference>
<protein>
    <recommendedName>
        <fullName evidence="4">YCII-related domain-containing protein</fullName>
    </recommendedName>
</protein>
<comment type="caution">
    <text evidence="2">The sequence shown here is derived from an EMBL/GenBank/DDBJ whole genome shotgun (WGS) entry which is preliminary data.</text>
</comment>
<evidence type="ECO:0000256" key="1">
    <source>
        <dbReference type="SAM" id="MobiDB-lite"/>
    </source>
</evidence>
<dbReference type="OrthoDB" id="5519740at2759"/>
<dbReference type="PANTHER" id="PTHR33606:SF3">
    <property type="entry name" value="PROTEIN YCII"/>
    <property type="match status" value="1"/>
</dbReference>
<dbReference type="PANTHER" id="PTHR33606">
    <property type="entry name" value="PROTEIN YCII"/>
    <property type="match status" value="1"/>
</dbReference>
<reference evidence="2" key="1">
    <citation type="submission" date="2018-03" db="EMBL/GenBank/DDBJ databases">
        <authorList>
            <person name="Guldener U."/>
        </authorList>
    </citation>
    <scope>NUCLEOTIDE SEQUENCE [LARGE SCALE GENOMIC DNA]</scope>
    <source>
        <strain evidence="2">ATCC34888</strain>
    </source>
</reference>